<protein>
    <recommendedName>
        <fullName evidence="9">Chorismate-utilising enzyme C-terminal domain-containing protein</fullName>
    </recommendedName>
</protein>
<comment type="pathway">
    <text evidence="2">Amino-acid biosynthesis; L-tryptophan biosynthesis; L-tryptophan from chorismate: step 1/5.</text>
</comment>
<reference evidence="10 11" key="1">
    <citation type="submission" date="2019-04" db="EMBL/GenBank/DDBJ databases">
        <title>Phreatobacter aquaticus sp. nov.</title>
        <authorList>
            <person name="Choi A."/>
        </authorList>
    </citation>
    <scope>NUCLEOTIDE SEQUENCE [LARGE SCALE GENOMIC DNA]</scope>
    <source>
        <strain evidence="10 11">KCTC 52518</strain>
    </source>
</reference>
<comment type="similarity">
    <text evidence="3">Belongs to the anthranilate synthase component I family.</text>
</comment>
<dbReference type="GO" id="GO:0016829">
    <property type="term" value="F:lyase activity"/>
    <property type="evidence" value="ECO:0007669"/>
    <property type="project" value="UniProtKB-KW"/>
</dbReference>
<dbReference type="OrthoDB" id="9806579at2"/>
<evidence type="ECO:0000256" key="3">
    <source>
        <dbReference type="ARBA" id="ARBA00009562"/>
    </source>
</evidence>
<evidence type="ECO:0000256" key="1">
    <source>
        <dbReference type="ARBA" id="ARBA00001946"/>
    </source>
</evidence>
<sequence>MTSGCATEAMAGLDPIAATEQLGGTTAFLFQRFDLSTRRLTRTVVGLDVAIIDGGNFAGALRRGLSQLDRAASEPGLMLVFAGFETLLGRPPARSPGLPGHLVAEVSEGFVIDHAAGTLSLVSADVAALRRRLLALPRHAGPPAGGELRADLSDWTADLGFADYAGRVETIKRAVAAGTVEGAVLSLGLSKPTGASPFALYREFVAANPSPYGFVLKHDGSALVGSSPLAYLTASHGRLHLETDAGTRPVGGDAARDEAAARDLLVNAKDAAEHRVVVEAERDALLPIARDGAIEVVIDRQVRRFSHVMHLYSALEAELADGCDIADAILALAPAAAVSGRPKRAAAALGSGGEAGARGPYGGVIGLVEPGLADLAVVIRSLWIAEGRAALRVGGKVVGTSAAEDEYREALSKARFLIDGVARAEARGTPGG</sequence>
<keyword evidence="6" id="KW-0460">Magnesium</keyword>
<comment type="cofactor">
    <cofactor evidence="1">
        <name>Mg(2+)</name>
        <dbReference type="ChEBI" id="CHEBI:18420"/>
    </cofactor>
</comment>
<evidence type="ECO:0000256" key="4">
    <source>
        <dbReference type="ARBA" id="ARBA00022605"/>
    </source>
</evidence>
<accession>A0A4D7B4J8</accession>
<feature type="domain" description="Chorismate-utilising enzyme C-terminal" evidence="9">
    <location>
        <begin position="162"/>
        <end position="413"/>
    </location>
</feature>
<keyword evidence="7" id="KW-0057">Aromatic amino acid biosynthesis</keyword>
<dbReference type="PANTHER" id="PTHR11236:SF46">
    <property type="entry name" value="ANTHRANILATE SYNTHASE COMPONENT 1"/>
    <property type="match status" value="1"/>
</dbReference>
<dbReference type="GO" id="GO:0000162">
    <property type="term" value="P:L-tryptophan biosynthetic process"/>
    <property type="evidence" value="ECO:0007669"/>
    <property type="project" value="TreeGrafter"/>
</dbReference>
<organism evidence="10 11">
    <name type="scientific">Phreatobacter stygius</name>
    <dbReference type="NCBI Taxonomy" id="1940610"/>
    <lineage>
        <taxon>Bacteria</taxon>
        <taxon>Pseudomonadati</taxon>
        <taxon>Pseudomonadota</taxon>
        <taxon>Alphaproteobacteria</taxon>
        <taxon>Hyphomicrobiales</taxon>
        <taxon>Phreatobacteraceae</taxon>
        <taxon>Phreatobacter</taxon>
    </lineage>
</organism>
<evidence type="ECO:0000256" key="6">
    <source>
        <dbReference type="ARBA" id="ARBA00022842"/>
    </source>
</evidence>
<keyword evidence="5" id="KW-0479">Metal-binding</keyword>
<evidence type="ECO:0000313" key="10">
    <source>
        <dbReference type="EMBL" id="QCI65943.1"/>
    </source>
</evidence>
<evidence type="ECO:0000313" key="11">
    <source>
        <dbReference type="Proteomes" id="UP000298781"/>
    </source>
</evidence>
<dbReference type="SUPFAM" id="SSF56322">
    <property type="entry name" value="ADC synthase"/>
    <property type="match status" value="1"/>
</dbReference>
<dbReference type="GO" id="GO:0046872">
    <property type="term" value="F:metal ion binding"/>
    <property type="evidence" value="ECO:0007669"/>
    <property type="project" value="UniProtKB-KW"/>
</dbReference>
<dbReference type="Pfam" id="PF00425">
    <property type="entry name" value="Chorismate_bind"/>
    <property type="match status" value="1"/>
</dbReference>
<dbReference type="PRINTS" id="PR00095">
    <property type="entry name" value="ANTSNTHASEI"/>
</dbReference>
<dbReference type="Gene3D" id="3.60.120.10">
    <property type="entry name" value="Anthranilate synthase"/>
    <property type="match status" value="1"/>
</dbReference>
<dbReference type="RefSeq" id="WP_136961389.1">
    <property type="nucleotide sequence ID" value="NZ_CP039690.1"/>
</dbReference>
<dbReference type="InterPro" id="IPR015890">
    <property type="entry name" value="Chorismate_C"/>
</dbReference>
<proteinExistence type="inferred from homology"/>
<name>A0A4D7B4J8_9HYPH</name>
<dbReference type="KEGG" id="pstg:E8M01_18040"/>
<dbReference type="InterPro" id="IPR005801">
    <property type="entry name" value="ADC_synthase"/>
</dbReference>
<dbReference type="PANTHER" id="PTHR11236">
    <property type="entry name" value="AMINOBENZOATE/ANTHRANILATE SYNTHASE"/>
    <property type="match status" value="1"/>
</dbReference>
<dbReference type="EMBL" id="CP039690">
    <property type="protein sequence ID" value="QCI65943.1"/>
    <property type="molecule type" value="Genomic_DNA"/>
</dbReference>
<keyword evidence="4" id="KW-0028">Amino-acid biosynthesis</keyword>
<gene>
    <name evidence="10" type="ORF">E8M01_18040</name>
</gene>
<evidence type="ECO:0000256" key="5">
    <source>
        <dbReference type="ARBA" id="ARBA00022723"/>
    </source>
</evidence>
<dbReference type="InterPro" id="IPR019999">
    <property type="entry name" value="Anth_synth_I-like"/>
</dbReference>
<dbReference type="Proteomes" id="UP000298781">
    <property type="component" value="Chromosome"/>
</dbReference>
<keyword evidence="11" id="KW-1185">Reference proteome</keyword>
<evidence type="ECO:0000256" key="2">
    <source>
        <dbReference type="ARBA" id="ARBA00004873"/>
    </source>
</evidence>
<evidence type="ECO:0000256" key="8">
    <source>
        <dbReference type="ARBA" id="ARBA00023239"/>
    </source>
</evidence>
<evidence type="ECO:0000259" key="9">
    <source>
        <dbReference type="Pfam" id="PF00425"/>
    </source>
</evidence>
<keyword evidence="8" id="KW-0456">Lyase</keyword>
<evidence type="ECO:0000256" key="7">
    <source>
        <dbReference type="ARBA" id="ARBA00023141"/>
    </source>
</evidence>
<dbReference type="AlphaFoldDB" id="A0A4D7B4J8"/>